<evidence type="ECO:0000256" key="3">
    <source>
        <dbReference type="ARBA" id="ARBA00023052"/>
    </source>
</evidence>
<dbReference type="AlphaFoldDB" id="A0A3N1PS95"/>
<dbReference type="NCBIfam" id="TIGR03181">
    <property type="entry name" value="PDH_E1_alph_x"/>
    <property type="match status" value="1"/>
</dbReference>
<organism evidence="6 7">
    <name type="scientific">Gallaecimonas pentaromativorans</name>
    <dbReference type="NCBI Taxonomy" id="584787"/>
    <lineage>
        <taxon>Bacteria</taxon>
        <taxon>Pseudomonadati</taxon>
        <taxon>Pseudomonadota</taxon>
        <taxon>Gammaproteobacteria</taxon>
        <taxon>Enterobacterales</taxon>
        <taxon>Gallaecimonadaceae</taxon>
        <taxon>Gallaecimonas</taxon>
    </lineage>
</organism>
<comment type="cofactor">
    <cofactor evidence="1 4">
        <name>thiamine diphosphate</name>
        <dbReference type="ChEBI" id="CHEBI:58937"/>
    </cofactor>
</comment>
<dbReference type="EMBL" id="RJUL01000002">
    <property type="protein sequence ID" value="ROQ29690.1"/>
    <property type="molecule type" value="Genomic_DNA"/>
</dbReference>
<dbReference type="GO" id="GO:0004739">
    <property type="term" value="F:pyruvate dehydrogenase (acetyl-transferring) activity"/>
    <property type="evidence" value="ECO:0007669"/>
    <property type="project" value="UniProtKB-UniRule"/>
</dbReference>
<evidence type="ECO:0000259" key="5">
    <source>
        <dbReference type="Pfam" id="PF00676"/>
    </source>
</evidence>
<dbReference type="PANTHER" id="PTHR43380">
    <property type="entry name" value="2-OXOISOVALERATE DEHYDROGENASE SUBUNIT ALPHA, MITOCHONDRIAL"/>
    <property type="match status" value="1"/>
</dbReference>
<comment type="caution">
    <text evidence="6">The sequence shown here is derived from an EMBL/GenBank/DDBJ whole genome shotgun (WGS) entry which is preliminary data.</text>
</comment>
<dbReference type="PANTHER" id="PTHR43380:SF1">
    <property type="entry name" value="2-OXOISOVALERATE DEHYDROGENASE SUBUNIT ALPHA, MITOCHONDRIAL"/>
    <property type="match status" value="1"/>
</dbReference>
<protein>
    <recommendedName>
        <fullName evidence="4">Pyruvate dehydrogenase E1 component subunit alpha</fullName>
        <ecNumber evidence="4">1.2.4.1</ecNumber>
    </recommendedName>
</protein>
<reference evidence="6 7" key="1">
    <citation type="submission" date="2018-11" db="EMBL/GenBank/DDBJ databases">
        <title>Genomic Encyclopedia of Type Strains, Phase IV (KMG-IV): sequencing the most valuable type-strain genomes for metagenomic binning, comparative biology and taxonomic classification.</title>
        <authorList>
            <person name="Goeker M."/>
        </authorList>
    </citation>
    <scope>NUCLEOTIDE SEQUENCE [LARGE SCALE GENOMIC DNA]</scope>
    <source>
        <strain evidence="6 7">DSM 21945</strain>
    </source>
</reference>
<dbReference type="InterPro" id="IPR029061">
    <property type="entry name" value="THDP-binding"/>
</dbReference>
<keyword evidence="3 4" id="KW-0786">Thiamine pyrophosphate</keyword>
<evidence type="ECO:0000313" key="6">
    <source>
        <dbReference type="EMBL" id="ROQ29690.1"/>
    </source>
</evidence>
<dbReference type="Pfam" id="PF00676">
    <property type="entry name" value="E1_dh"/>
    <property type="match status" value="1"/>
</dbReference>
<evidence type="ECO:0000256" key="1">
    <source>
        <dbReference type="ARBA" id="ARBA00001964"/>
    </source>
</evidence>
<evidence type="ECO:0000256" key="4">
    <source>
        <dbReference type="RuleBase" id="RU366007"/>
    </source>
</evidence>
<keyword evidence="4 6" id="KW-0670">Pyruvate</keyword>
<comment type="subunit">
    <text evidence="4">Heterodimer of an alpha and a beta chain.</text>
</comment>
<dbReference type="EC" id="1.2.4.1" evidence="4"/>
<dbReference type="GO" id="GO:0009083">
    <property type="term" value="P:branched-chain amino acid catabolic process"/>
    <property type="evidence" value="ECO:0007669"/>
    <property type="project" value="TreeGrafter"/>
</dbReference>
<comment type="catalytic activity">
    <reaction evidence="4">
        <text>N(6)-[(R)-lipoyl]-L-lysyl-[protein] + pyruvate + H(+) = N(6)-[(R)-S(8)-acetyldihydrolipoyl]-L-lysyl-[protein] + CO2</text>
        <dbReference type="Rhea" id="RHEA:19189"/>
        <dbReference type="Rhea" id="RHEA-COMP:10474"/>
        <dbReference type="Rhea" id="RHEA-COMP:10478"/>
        <dbReference type="ChEBI" id="CHEBI:15361"/>
        <dbReference type="ChEBI" id="CHEBI:15378"/>
        <dbReference type="ChEBI" id="CHEBI:16526"/>
        <dbReference type="ChEBI" id="CHEBI:83099"/>
        <dbReference type="ChEBI" id="CHEBI:83111"/>
        <dbReference type="EC" id="1.2.4.1"/>
    </reaction>
</comment>
<dbReference type="RefSeq" id="WP_050660413.1">
    <property type="nucleotide sequence ID" value="NZ_JBLXEP010000005.1"/>
</dbReference>
<sequence>MTFTSKSAVTQVQYLDDEGNVVQPLPAWADDLDLLINFYKNMVLVRTYDKKAIALQRTGQMGTYPSHLGAEAVGIGVGSAMAVDDVYVPYYRDMPTMMMRGASMAHNLLYWGGSERGSYFNRPDGALSEDFPICVPIATQCTHAAGIAAAFKLRGERRVAVTSIGDGGTSKGDFLEAINCAGAWQLPCVFVINNNQWAISVPRAIQCGAPTLAQKAVGAGIPGVQVDGNDIIAVFDVMKKALERARSGKGATLIEAVSYRLSDHTTADDATRYRPAEEVNDAWKREPVKRLRQYLHHQGVWNEDKELAWQSECNQQVQAAVEQYLATAKEPPEAMFDYHFESLSEPLASQREQLIEKAMRMAGGEHG</sequence>
<keyword evidence="2 4" id="KW-0560">Oxidoreductase</keyword>
<dbReference type="CDD" id="cd02000">
    <property type="entry name" value="TPP_E1_PDC_ADC_BCADC"/>
    <property type="match status" value="1"/>
</dbReference>
<dbReference type="STRING" id="584787.GCA_001247655_01542"/>
<evidence type="ECO:0000313" key="7">
    <source>
        <dbReference type="Proteomes" id="UP000268033"/>
    </source>
</evidence>
<proteinExistence type="predicted"/>
<feature type="domain" description="Dehydrogenase E1 component" evidence="5">
    <location>
        <begin position="39"/>
        <end position="327"/>
    </location>
</feature>
<comment type="function">
    <text evidence="4">The pyruvate dehydrogenase complex catalyzes the overall conversion of pyruvate to acetyl-CoA and CO(2). It contains multiple copies of three enzymatic components: pyruvate dehydrogenase (E1), dihydrolipoamide acetyltransferase (E2) and lipoamide dehydrogenase (E3).</text>
</comment>
<evidence type="ECO:0000256" key="2">
    <source>
        <dbReference type="ARBA" id="ARBA00023002"/>
    </source>
</evidence>
<dbReference type="Proteomes" id="UP000268033">
    <property type="component" value="Unassembled WGS sequence"/>
</dbReference>
<dbReference type="SUPFAM" id="SSF52518">
    <property type="entry name" value="Thiamin diphosphate-binding fold (THDP-binding)"/>
    <property type="match status" value="1"/>
</dbReference>
<dbReference type="InterPro" id="IPR017596">
    <property type="entry name" value="PdhA/BkdA"/>
</dbReference>
<dbReference type="OrthoDB" id="9766715at2"/>
<dbReference type="InterPro" id="IPR050771">
    <property type="entry name" value="Alpha-ketoacid_DH_E1_comp"/>
</dbReference>
<dbReference type="InterPro" id="IPR001017">
    <property type="entry name" value="DH_E1"/>
</dbReference>
<gene>
    <name evidence="6" type="ORF">EDC28_10255</name>
</gene>
<dbReference type="Gene3D" id="3.40.50.970">
    <property type="match status" value="1"/>
</dbReference>
<keyword evidence="7" id="KW-1185">Reference proteome</keyword>
<accession>A0A3N1PS95</accession>
<name>A0A3N1PS95_9GAMM</name>